<evidence type="ECO:0000256" key="12">
    <source>
        <dbReference type="SAM" id="MobiDB-lite"/>
    </source>
</evidence>
<comment type="PTM">
    <text evidence="7">Carbamylation allows a single lysine to coordinate two nickel ions.</text>
</comment>
<keyword evidence="6 10" id="KW-0963">Cytoplasm</keyword>
<dbReference type="Gene3D" id="2.30.40.10">
    <property type="entry name" value="Urease, subunit C, domain 1"/>
    <property type="match status" value="1"/>
</dbReference>
<evidence type="ECO:0000256" key="11">
    <source>
        <dbReference type="RuleBase" id="RU004158"/>
    </source>
</evidence>
<accession>A0A7T1T588</accession>
<dbReference type="Pfam" id="PF01979">
    <property type="entry name" value="Amidohydro_1"/>
    <property type="match status" value="1"/>
</dbReference>
<dbReference type="InterPro" id="IPR050112">
    <property type="entry name" value="Urease_alpha_subunit"/>
</dbReference>
<dbReference type="Gene3D" id="3.20.20.140">
    <property type="entry name" value="Metal-dependent hydrolases"/>
    <property type="match status" value="1"/>
</dbReference>
<dbReference type="AlphaFoldDB" id="A0A7T1T588"/>
<evidence type="ECO:0000256" key="6">
    <source>
        <dbReference type="HAMAP-Rule" id="MF_01953"/>
    </source>
</evidence>
<feature type="binding site" description="via carbamate group" evidence="6 8">
    <location>
        <position position="243"/>
    </location>
    <ligand>
        <name>Ni(2+)</name>
        <dbReference type="ChEBI" id="CHEBI:49786"/>
        <label>1</label>
    </ligand>
</feature>
<dbReference type="InterPro" id="IPR005848">
    <property type="entry name" value="Urease_asu"/>
</dbReference>
<feature type="active site" description="Proton donor" evidence="6 9">
    <location>
        <position position="344"/>
    </location>
</feature>
<comment type="pathway">
    <text evidence="1 6">Nitrogen metabolism; urea degradation; CO(2) and NH(3) from urea (urease route): step 1/1.</text>
</comment>
<feature type="binding site" evidence="6 8">
    <location>
        <position position="166"/>
    </location>
    <ligand>
        <name>Ni(2+)</name>
        <dbReference type="ChEBI" id="CHEBI:49786"/>
        <label>1</label>
    </ligand>
</feature>
<dbReference type="PRINTS" id="PR01752">
    <property type="entry name" value="UREASE"/>
</dbReference>
<comment type="similarity">
    <text evidence="6 11">Belongs to the metallo-dependent hydrolases superfamily. Urease alpha subunit family.</text>
</comment>
<sequence length="590" mass="61369">MSTHVDRRTYNALYGPTTGDRIRLGDTGLWVEVETDDGTPGDELLGGCGKTVRDGLLASPRSDRDSALDMIITNVVLLDPRLGVRKTDIGVKDGRVVSVGGAGGHHATGANGTGANAAGSPGSAGSTGSTGSAGSASDGFAVDSHTSMVPGEGLLATPGIVDSHVHLSSPEIAPAALSAGVTTVVGMGLGGMWEIGCNPARNLHTLMSAWRGTPLNVAFLARGSSSSRTLLDEIVLAGAGGFKIHEDFGATPRIVDTCLGAAEHADLPVALHTDSMNESGYLRDTVGATRGRTVHAYHVEGGGGHPDLLEILSEANILPSSTTPTVPYTVNTVEELFPMTMTVHRQNHHIESDVEISKGRIRAHAIAAENSLHDLGAISMVNSDSMGMGRIAETVRRTWQLAHLQAARCGETGVEHSANARVLRYLAKITLNPAVAHGISHEVGSVAPGQLADIVLWHPAWFGTKPELVIKSGFVAWGNTGSGSGSTRLTQPRTYRPYYGALGDAASQLARVFVGAEALADTSSRNSLPDGLRYAAVRDSRGLSRADMLHNTATPRVEVPRSPGPVLVDGEPTATEAATGVPLAQLHHLA</sequence>
<feature type="binding site" evidence="6 8">
    <location>
        <position position="272"/>
    </location>
    <ligand>
        <name>Ni(2+)</name>
        <dbReference type="ChEBI" id="CHEBI:49786"/>
        <label>2</label>
    </ligand>
</feature>
<feature type="region of interest" description="Disordered" evidence="12">
    <location>
        <begin position="107"/>
        <end position="139"/>
    </location>
</feature>
<dbReference type="SUPFAM" id="SSF51556">
    <property type="entry name" value="Metallo-dependent hydrolases"/>
    <property type="match status" value="1"/>
</dbReference>
<keyword evidence="15" id="KW-1185">Reference proteome</keyword>
<name>A0A7T1T588_9ACTN</name>
<keyword evidence="3 6" id="KW-0479">Metal-binding</keyword>
<evidence type="ECO:0000313" key="14">
    <source>
        <dbReference type="EMBL" id="QPP06636.1"/>
    </source>
</evidence>
<feature type="domain" description="Urease" evidence="13">
    <location>
        <begin position="159"/>
        <end position="590"/>
    </location>
</feature>
<comment type="cofactor">
    <cofactor evidence="6 8">
        <name>Ni cation</name>
        <dbReference type="ChEBI" id="CHEBI:25516"/>
    </cofactor>
    <text evidence="6 8">Binds 2 nickel ions per subunit.</text>
</comment>
<dbReference type="Pfam" id="PF00449">
    <property type="entry name" value="Urease_alpha"/>
    <property type="match status" value="1"/>
</dbReference>
<feature type="binding site" evidence="6 8">
    <location>
        <position position="298"/>
    </location>
    <ligand>
        <name>Ni(2+)</name>
        <dbReference type="ChEBI" id="CHEBI:49786"/>
        <label>2</label>
    </ligand>
</feature>
<gene>
    <name evidence="6" type="primary">ureC</name>
    <name evidence="14" type="ORF">G4Z16_09750</name>
</gene>
<feature type="binding site" description="via carbamate group" evidence="6 8">
    <location>
        <position position="243"/>
    </location>
    <ligand>
        <name>Ni(2+)</name>
        <dbReference type="ChEBI" id="CHEBI:49786"/>
        <label>2</label>
    </ligand>
</feature>
<evidence type="ECO:0000256" key="7">
    <source>
        <dbReference type="PIRSR" id="PIRSR611612-50"/>
    </source>
</evidence>
<feature type="binding site" evidence="6 10">
    <location>
        <position position="245"/>
    </location>
    <ligand>
        <name>substrate</name>
    </ligand>
</feature>
<evidence type="ECO:0000256" key="4">
    <source>
        <dbReference type="ARBA" id="ARBA00022801"/>
    </source>
</evidence>
<dbReference type="PROSITE" id="PS51368">
    <property type="entry name" value="UREASE_3"/>
    <property type="match status" value="1"/>
</dbReference>
<dbReference type="UniPathway" id="UPA00258">
    <property type="reaction ID" value="UER00370"/>
</dbReference>
<evidence type="ECO:0000259" key="13">
    <source>
        <dbReference type="PROSITE" id="PS51368"/>
    </source>
</evidence>
<dbReference type="InterPro" id="IPR011612">
    <property type="entry name" value="Urease_alpha_N_dom"/>
</dbReference>
<dbReference type="InterPro" id="IPR011059">
    <property type="entry name" value="Metal-dep_hydrolase_composite"/>
</dbReference>
<dbReference type="InterPro" id="IPR006680">
    <property type="entry name" value="Amidohydro-rel"/>
</dbReference>
<dbReference type="NCBIfam" id="NF009686">
    <property type="entry name" value="PRK13207.1"/>
    <property type="match status" value="1"/>
</dbReference>
<dbReference type="RefSeq" id="WP_246530766.1">
    <property type="nucleotide sequence ID" value="NZ_CP048882.1"/>
</dbReference>
<evidence type="ECO:0000313" key="15">
    <source>
        <dbReference type="Proteomes" id="UP000595046"/>
    </source>
</evidence>
<evidence type="ECO:0000256" key="2">
    <source>
        <dbReference type="ARBA" id="ARBA00022596"/>
    </source>
</evidence>
<protein>
    <recommendedName>
        <fullName evidence="6">Urease subunit alpha</fullName>
        <ecNumber evidence="6">3.5.1.5</ecNumber>
    </recommendedName>
    <alternativeName>
        <fullName evidence="6">Urea amidohydrolase subunit alpha</fullName>
    </alternativeName>
</protein>
<dbReference type="KEGG" id="sbat:G4Z16_09750"/>
<dbReference type="EC" id="3.5.1.5" evidence="6"/>
<dbReference type="Proteomes" id="UP000595046">
    <property type="component" value="Chromosome"/>
</dbReference>
<dbReference type="SUPFAM" id="SSF51338">
    <property type="entry name" value="Composite domain of metallo-dependent hydrolases"/>
    <property type="match status" value="1"/>
</dbReference>
<dbReference type="PANTHER" id="PTHR43440">
    <property type="entry name" value="UREASE"/>
    <property type="match status" value="1"/>
</dbReference>
<evidence type="ECO:0000256" key="10">
    <source>
        <dbReference type="PROSITE-ProRule" id="PRU00700"/>
    </source>
</evidence>
<dbReference type="GO" id="GO:0005737">
    <property type="term" value="C:cytoplasm"/>
    <property type="evidence" value="ECO:0007669"/>
    <property type="project" value="UniProtKB-SubCell"/>
</dbReference>
<keyword evidence="4 6" id="KW-0378">Hydrolase</keyword>
<dbReference type="GO" id="GO:0009039">
    <property type="term" value="F:urease activity"/>
    <property type="evidence" value="ECO:0007669"/>
    <property type="project" value="UniProtKB-UniRule"/>
</dbReference>
<keyword evidence="2 6" id="KW-0533">Nickel</keyword>
<organism evidence="14 15">
    <name type="scientific">Streptomyces bathyalis</name>
    <dbReference type="NCBI Taxonomy" id="2710756"/>
    <lineage>
        <taxon>Bacteria</taxon>
        <taxon>Bacillati</taxon>
        <taxon>Actinomycetota</taxon>
        <taxon>Actinomycetes</taxon>
        <taxon>Kitasatosporales</taxon>
        <taxon>Streptomycetaceae</taxon>
        <taxon>Streptomyces</taxon>
    </lineage>
</organism>
<comment type="catalytic activity">
    <reaction evidence="5 6">
        <text>urea + 2 H2O + H(+) = hydrogencarbonate + 2 NH4(+)</text>
        <dbReference type="Rhea" id="RHEA:20557"/>
        <dbReference type="ChEBI" id="CHEBI:15377"/>
        <dbReference type="ChEBI" id="CHEBI:15378"/>
        <dbReference type="ChEBI" id="CHEBI:16199"/>
        <dbReference type="ChEBI" id="CHEBI:17544"/>
        <dbReference type="ChEBI" id="CHEBI:28938"/>
        <dbReference type="EC" id="3.5.1.5"/>
    </reaction>
</comment>
<reference evidence="15" key="1">
    <citation type="submission" date="2020-02" db="EMBL/GenBank/DDBJ databases">
        <title>Streptomyces sp. ASO4wet.</title>
        <authorList>
            <person name="Risdian C."/>
            <person name="Landwehr W."/>
            <person name="Schupp P."/>
            <person name="Wink J."/>
        </authorList>
    </citation>
    <scope>NUCLEOTIDE SEQUENCE [LARGE SCALE GENOMIC DNA]</scope>
    <source>
        <strain evidence="15">ASO4wet</strain>
    </source>
</reference>
<dbReference type="EMBL" id="CP048882">
    <property type="protein sequence ID" value="QPP06636.1"/>
    <property type="molecule type" value="Genomic_DNA"/>
</dbReference>
<evidence type="ECO:0000256" key="3">
    <source>
        <dbReference type="ARBA" id="ARBA00022723"/>
    </source>
</evidence>
<dbReference type="InterPro" id="IPR017951">
    <property type="entry name" value="Urease_asu_c"/>
</dbReference>
<comment type="subunit">
    <text evidence="6">May form a heterohexamer of 3 UreC (alpha) and 3 UreAB (gamma/beta) subunits. May also form a heterotrimer of UreA (gamma), UreB (beta) and UreC (alpha) subunits. Three heterotrimers associate to form the active enzyme.</text>
</comment>
<evidence type="ECO:0000256" key="8">
    <source>
        <dbReference type="PIRSR" id="PIRSR611612-51"/>
    </source>
</evidence>
<dbReference type="GO" id="GO:0016151">
    <property type="term" value="F:nickel cation binding"/>
    <property type="evidence" value="ECO:0007669"/>
    <property type="project" value="UniProtKB-UniRule"/>
</dbReference>
<feature type="compositionally biased region" description="Low complexity" evidence="12">
    <location>
        <begin position="107"/>
        <end position="137"/>
    </location>
</feature>
<dbReference type="HAMAP" id="MF_01953">
    <property type="entry name" value="Urease_alpha"/>
    <property type="match status" value="1"/>
</dbReference>
<dbReference type="GO" id="GO:0043419">
    <property type="term" value="P:urea catabolic process"/>
    <property type="evidence" value="ECO:0007669"/>
    <property type="project" value="UniProtKB-UniRule"/>
</dbReference>
<feature type="binding site" evidence="6 8">
    <location>
        <position position="164"/>
    </location>
    <ligand>
        <name>Ni(2+)</name>
        <dbReference type="ChEBI" id="CHEBI:49786"/>
        <label>1</label>
    </ligand>
</feature>
<proteinExistence type="inferred from homology"/>
<evidence type="ECO:0000256" key="9">
    <source>
        <dbReference type="PIRSR" id="PIRSR611612-52"/>
    </source>
</evidence>
<comment type="PTM">
    <text evidence="6">Carboxylation allows a single lysine to coordinate two nickel ions.</text>
</comment>
<feature type="binding site" evidence="6 8">
    <location>
        <position position="384"/>
    </location>
    <ligand>
        <name>Ni(2+)</name>
        <dbReference type="ChEBI" id="CHEBI:49786"/>
        <label>1</label>
    </ligand>
</feature>
<evidence type="ECO:0000256" key="1">
    <source>
        <dbReference type="ARBA" id="ARBA00004897"/>
    </source>
</evidence>
<evidence type="ECO:0000256" key="5">
    <source>
        <dbReference type="ARBA" id="ARBA00047778"/>
    </source>
</evidence>
<dbReference type="PANTHER" id="PTHR43440:SF1">
    <property type="entry name" value="UREASE"/>
    <property type="match status" value="1"/>
</dbReference>
<comment type="subcellular location">
    <subcellularLocation>
        <location evidence="6 10">Cytoplasm</location>
    </subcellularLocation>
</comment>
<feature type="modified residue" description="N6-carboxylysine" evidence="6 7">
    <location>
        <position position="243"/>
    </location>
</feature>
<dbReference type="InterPro" id="IPR032466">
    <property type="entry name" value="Metal_Hydrolase"/>
</dbReference>